<dbReference type="PIRSF" id="PIRSF006603">
    <property type="entry name" value="DinF"/>
    <property type="match status" value="1"/>
</dbReference>
<comment type="caution">
    <text evidence="11">The sequence shown here is derived from an EMBL/GenBank/DDBJ whole genome shotgun (WGS) entry which is preliminary data.</text>
</comment>
<dbReference type="EMBL" id="NHOC01000002">
    <property type="protein sequence ID" value="OUM21637.1"/>
    <property type="molecule type" value="Genomic_DNA"/>
</dbReference>
<sequence length="451" mass="48841">MNLQSETDFSKGSVSSNIIRLAVPMTLAQLVNVLYNIVDRIYIGRMGTDATNALTGLGVCFPIITMVVAFANLIGMGGAPLFSMQRGAGQDEEAEGIMGNCLTLLLCFGFGLTAIGLLVRRPLLLALGASSVTLPYAMSYITIYLIGNVFVMLSLGMNNFINAQGFGRTGMLTVIIGAVLNLILDPIFIFALHMGVRGAACATVLSQFVAALWTMRFLTGSHTLLRLRRRHLRLQAARVKKILTLGLAGFTMSVTNSLVQVACNSSLQFFGGDVYVGVMTVLNSVREIIMLPINGISGSAQPVISFNYGAALHARVRQAIRFMSITLIVYSLAVWGIISLFPHFFIHIFNTDPALTAAGVPAMHVYFFGFFLMALQFSGQAVFTALGKSRHAIFFSIFRKGIVVIPLTLILPHVCSLGVYGVFLAEPISNLLGGVACFTTMYRTVYRKLKT</sequence>
<keyword evidence="4" id="KW-0813">Transport</keyword>
<dbReference type="CDD" id="cd13143">
    <property type="entry name" value="MATE_MepA_like"/>
    <property type="match status" value="1"/>
</dbReference>
<dbReference type="PANTHER" id="PTHR43823">
    <property type="entry name" value="SPORULATION PROTEIN YKVU"/>
    <property type="match status" value="1"/>
</dbReference>
<gene>
    <name evidence="11" type="ORF">CBW42_01790</name>
</gene>
<dbReference type="GO" id="GO:0005886">
    <property type="term" value="C:plasma membrane"/>
    <property type="evidence" value="ECO:0007669"/>
    <property type="project" value="UniProtKB-SubCell"/>
</dbReference>
<dbReference type="InterPro" id="IPR045070">
    <property type="entry name" value="MATE_MepA-like"/>
</dbReference>
<feature type="transmembrane region" description="Helical" evidence="10">
    <location>
        <begin position="398"/>
        <end position="422"/>
    </location>
</feature>
<feature type="transmembrane region" description="Helical" evidence="10">
    <location>
        <begin position="97"/>
        <end position="119"/>
    </location>
</feature>
<evidence type="ECO:0000313" key="11">
    <source>
        <dbReference type="EMBL" id="OUM21637.1"/>
    </source>
</evidence>
<evidence type="ECO:0000256" key="8">
    <source>
        <dbReference type="ARBA" id="ARBA00023136"/>
    </source>
</evidence>
<feature type="transmembrane region" description="Helical" evidence="10">
    <location>
        <begin position="428"/>
        <end position="446"/>
    </location>
</feature>
<reference evidence="11 12" key="1">
    <citation type="submission" date="2017-05" db="EMBL/GenBank/DDBJ databases">
        <title>Butyricicoccus porcorum sp. nov. a butyrate-producing bacterium from the swine intestinal tract.</title>
        <authorList>
            <person name="Trachsel J."/>
            <person name="Humphrey S."/>
            <person name="Allen H.K."/>
        </authorList>
    </citation>
    <scope>NUCLEOTIDE SEQUENCE [LARGE SCALE GENOMIC DNA]</scope>
    <source>
        <strain evidence="11">BB10</strain>
    </source>
</reference>
<dbReference type="InterPro" id="IPR048279">
    <property type="entry name" value="MdtK-like"/>
</dbReference>
<keyword evidence="5" id="KW-1003">Cell membrane</keyword>
<dbReference type="InterPro" id="IPR002528">
    <property type="entry name" value="MATE_fam"/>
</dbReference>
<dbReference type="AlphaFoldDB" id="A0A252F781"/>
<keyword evidence="7 10" id="KW-1133">Transmembrane helix</keyword>
<evidence type="ECO:0000256" key="5">
    <source>
        <dbReference type="ARBA" id="ARBA00022475"/>
    </source>
</evidence>
<feature type="transmembrane region" description="Helical" evidence="10">
    <location>
        <begin position="172"/>
        <end position="192"/>
    </location>
</feature>
<organism evidence="11 12">
    <name type="scientific">Butyricicoccus porcorum</name>
    <dbReference type="NCBI Taxonomy" id="1945634"/>
    <lineage>
        <taxon>Bacteria</taxon>
        <taxon>Bacillati</taxon>
        <taxon>Bacillota</taxon>
        <taxon>Clostridia</taxon>
        <taxon>Eubacteriales</taxon>
        <taxon>Butyricicoccaceae</taxon>
        <taxon>Butyricicoccus</taxon>
    </lineage>
</organism>
<evidence type="ECO:0000256" key="10">
    <source>
        <dbReference type="SAM" id="Phobius"/>
    </source>
</evidence>
<dbReference type="PANTHER" id="PTHR43823:SF3">
    <property type="entry name" value="MULTIDRUG EXPORT PROTEIN MEPA"/>
    <property type="match status" value="1"/>
</dbReference>
<dbReference type="Pfam" id="PF01554">
    <property type="entry name" value="MatE"/>
    <property type="match status" value="2"/>
</dbReference>
<keyword evidence="8 10" id="KW-0472">Membrane</keyword>
<evidence type="ECO:0000256" key="2">
    <source>
        <dbReference type="ARBA" id="ARBA00008417"/>
    </source>
</evidence>
<dbReference type="Proteomes" id="UP000194903">
    <property type="component" value="Unassembled WGS sequence"/>
</dbReference>
<accession>A0A252F781</accession>
<feature type="transmembrane region" description="Helical" evidence="10">
    <location>
        <begin position="365"/>
        <end position="386"/>
    </location>
</feature>
<dbReference type="GO" id="GO:0042910">
    <property type="term" value="F:xenobiotic transmembrane transporter activity"/>
    <property type="evidence" value="ECO:0007669"/>
    <property type="project" value="InterPro"/>
</dbReference>
<comment type="similarity">
    <text evidence="2">Belongs to the multi antimicrobial extrusion (MATE) (TC 2.A.66.1) family. MepA subfamily.</text>
</comment>
<evidence type="ECO:0000256" key="7">
    <source>
        <dbReference type="ARBA" id="ARBA00022989"/>
    </source>
</evidence>
<dbReference type="GO" id="GO:0046677">
    <property type="term" value="P:response to antibiotic"/>
    <property type="evidence" value="ECO:0007669"/>
    <property type="project" value="UniProtKB-KW"/>
</dbReference>
<evidence type="ECO:0000256" key="3">
    <source>
        <dbReference type="ARBA" id="ARBA00022106"/>
    </source>
</evidence>
<evidence type="ECO:0000256" key="6">
    <source>
        <dbReference type="ARBA" id="ARBA00022692"/>
    </source>
</evidence>
<dbReference type="RefSeq" id="WP_087017776.1">
    <property type="nucleotide sequence ID" value="NZ_NHOC01000002.1"/>
</dbReference>
<feature type="transmembrane region" description="Helical" evidence="10">
    <location>
        <begin position="204"/>
        <end position="225"/>
    </location>
</feature>
<feature type="transmembrane region" description="Helical" evidence="10">
    <location>
        <begin position="322"/>
        <end position="345"/>
    </location>
</feature>
<keyword evidence="12" id="KW-1185">Reference proteome</keyword>
<dbReference type="InterPro" id="IPR051327">
    <property type="entry name" value="MATE_MepA_subfamily"/>
</dbReference>
<name>A0A252F781_9FIRM</name>
<protein>
    <recommendedName>
        <fullName evidence="3">Multidrug export protein MepA</fullName>
    </recommendedName>
</protein>
<dbReference type="NCBIfam" id="TIGR00797">
    <property type="entry name" value="matE"/>
    <property type="match status" value="1"/>
</dbReference>
<feature type="transmembrane region" description="Helical" evidence="10">
    <location>
        <begin position="53"/>
        <end position="76"/>
    </location>
</feature>
<comment type="subcellular location">
    <subcellularLocation>
        <location evidence="1">Cell membrane</location>
        <topology evidence="1">Multi-pass membrane protein</topology>
    </subcellularLocation>
</comment>
<evidence type="ECO:0000256" key="9">
    <source>
        <dbReference type="ARBA" id="ARBA00023251"/>
    </source>
</evidence>
<feature type="transmembrane region" description="Helical" evidence="10">
    <location>
        <begin position="139"/>
        <end position="160"/>
    </location>
</feature>
<proteinExistence type="inferred from homology"/>
<evidence type="ECO:0000313" key="12">
    <source>
        <dbReference type="Proteomes" id="UP000194903"/>
    </source>
</evidence>
<keyword evidence="6 10" id="KW-0812">Transmembrane</keyword>
<evidence type="ECO:0000256" key="4">
    <source>
        <dbReference type="ARBA" id="ARBA00022448"/>
    </source>
</evidence>
<keyword evidence="9" id="KW-0046">Antibiotic resistance</keyword>
<dbReference type="GO" id="GO:0015297">
    <property type="term" value="F:antiporter activity"/>
    <property type="evidence" value="ECO:0007669"/>
    <property type="project" value="InterPro"/>
</dbReference>
<evidence type="ECO:0000256" key="1">
    <source>
        <dbReference type="ARBA" id="ARBA00004651"/>
    </source>
</evidence>
<feature type="transmembrane region" description="Helical" evidence="10">
    <location>
        <begin position="21"/>
        <end position="38"/>
    </location>
</feature>
<dbReference type="OrthoDB" id="9811110at2"/>